<protein>
    <submittedName>
        <fullName evidence="4">DUF5056 domain-containing protein</fullName>
    </submittedName>
</protein>
<dbReference type="EMBL" id="JAQNVG010000028">
    <property type="protein sequence ID" value="MDC2237364.1"/>
    <property type="molecule type" value="Genomic_DNA"/>
</dbReference>
<proteinExistence type="predicted"/>
<evidence type="ECO:0000313" key="7">
    <source>
        <dbReference type="Proteomes" id="UP001217776"/>
    </source>
</evidence>
<evidence type="ECO:0000313" key="6">
    <source>
        <dbReference type="Proteomes" id="UP000436858"/>
    </source>
</evidence>
<dbReference type="EMBL" id="CZBI01000004">
    <property type="protein sequence ID" value="CUQ26045.1"/>
    <property type="molecule type" value="Genomic_DNA"/>
</dbReference>
<dbReference type="PATRIC" id="fig|818.23.peg.1019"/>
<dbReference type="Proteomes" id="UP000436858">
    <property type="component" value="Unassembled WGS sequence"/>
</dbReference>
<dbReference type="Pfam" id="PF16479">
    <property type="entry name" value="DUF5056"/>
    <property type="match status" value="1"/>
</dbReference>
<sequence length="109" mass="12115">MTEIDNDKLLKDFFAENKREIADNGFSRRVMHHLPDRSNRLARLWTVFVMTVGATLFVTLGGLEAVWGTLKDVLIGMINHGATSLDPKSIIIATVVLLFMAGRKVVSMA</sequence>
<dbReference type="Proteomes" id="UP000095541">
    <property type="component" value="Unassembled WGS sequence"/>
</dbReference>
<dbReference type="AlphaFoldDB" id="A0A0P0FI23"/>
<organism evidence="4 7">
    <name type="scientific">Bacteroides thetaiotaomicron</name>
    <dbReference type="NCBI Taxonomy" id="818"/>
    <lineage>
        <taxon>Bacteria</taxon>
        <taxon>Pseudomonadati</taxon>
        <taxon>Bacteroidota</taxon>
        <taxon>Bacteroidia</taxon>
        <taxon>Bacteroidales</taxon>
        <taxon>Bacteroidaceae</taxon>
        <taxon>Bacteroides</taxon>
    </lineage>
</organism>
<dbReference type="EMBL" id="WCRY01000007">
    <property type="protein sequence ID" value="KAB4483333.1"/>
    <property type="molecule type" value="Genomic_DNA"/>
</dbReference>
<reference evidence="3 6" key="2">
    <citation type="journal article" date="2019" name="Nat. Med.">
        <title>A library of human gut bacterial isolates paired with longitudinal multiomics data enables mechanistic microbiome research.</title>
        <authorList>
            <person name="Poyet M."/>
            <person name="Groussin M."/>
            <person name="Gibbons S.M."/>
            <person name="Avila-Pacheco J."/>
            <person name="Jiang X."/>
            <person name="Kearney S.M."/>
            <person name="Perrotta A.R."/>
            <person name="Berdy B."/>
            <person name="Zhao S."/>
            <person name="Lieberman T.D."/>
            <person name="Swanson P.K."/>
            <person name="Smith M."/>
            <person name="Roesemann S."/>
            <person name="Alexander J.E."/>
            <person name="Rich S.A."/>
            <person name="Livny J."/>
            <person name="Vlamakis H."/>
            <person name="Clish C."/>
            <person name="Bullock K."/>
            <person name="Deik A."/>
            <person name="Scott J."/>
            <person name="Pierce K.A."/>
            <person name="Xavier R.J."/>
            <person name="Alm E.J."/>
        </authorList>
    </citation>
    <scope>NUCLEOTIDE SEQUENCE [LARGE SCALE GENOMIC DNA]</scope>
    <source>
        <strain evidence="3 6">BIOML-A162</strain>
    </source>
</reference>
<name>A0A0P0FI23_BACT4</name>
<dbReference type="InterPro" id="IPR032129">
    <property type="entry name" value="DUF5056"/>
</dbReference>
<accession>C6IMX1</accession>
<keyword evidence="1" id="KW-0812">Transmembrane</keyword>
<gene>
    <name evidence="2" type="ORF">ERS852557_03224</name>
    <name evidence="3" type="ORF">GAN91_09005</name>
    <name evidence="4" type="ORF">PO127_16610</name>
</gene>
<evidence type="ECO:0000313" key="3">
    <source>
        <dbReference type="EMBL" id="KAB4483333.1"/>
    </source>
</evidence>
<evidence type="ECO:0000313" key="2">
    <source>
        <dbReference type="EMBL" id="CUQ26045.1"/>
    </source>
</evidence>
<dbReference type="RefSeq" id="WP_008766458.1">
    <property type="nucleotide sequence ID" value="NZ_BAABXH010000001.1"/>
</dbReference>
<feature type="transmembrane region" description="Helical" evidence="1">
    <location>
        <begin position="44"/>
        <end position="70"/>
    </location>
</feature>
<reference evidence="2 5" key="1">
    <citation type="submission" date="2015-09" db="EMBL/GenBank/DDBJ databases">
        <authorList>
            <consortium name="Pathogen Informatics"/>
        </authorList>
    </citation>
    <scope>NUCLEOTIDE SEQUENCE [LARGE SCALE GENOMIC DNA]</scope>
    <source>
        <strain evidence="2 5">2789STDY5834945</strain>
    </source>
</reference>
<evidence type="ECO:0000313" key="5">
    <source>
        <dbReference type="Proteomes" id="UP000095541"/>
    </source>
</evidence>
<feature type="transmembrane region" description="Helical" evidence="1">
    <location>
        <begin position="90"/>
        <end position="106"/>
    </location>
</feature>
<dbReference type="KEGG" id="btho:Btheta7330_01000"/>
<keyword evidence="1" id="KW-0472">Membrane</keyword>
<evidence type="ECO:0000256" key="1">
    <source>
        <dbReference type="SAM" id="Phobius"/>
    </source>
</evidence>
<dbReference type="Proteomes" id="UP001217776">
    <property type="component" value="Unassembled WGS sequence"/>
</dbReference>
<evidence type="ECO:0000313" key="4">
    <source>
        <dbReference type="EMBL" id="MDC2237364.1"/>
    </source>
</evidence>
<dbReference type="GeneID" id="60928032"/>
<accession>A0A0P0FI23</accession>
<reference evidence="4" key="3">
    <citation type="submission" date="2022-10" db="EMBL/GenBank/DDBJ databases">
        <title>Human gut microbiome strain richness.</title>
        <authorList>
            <person name="Chen-Liaw A."/>
        </authorList>
    </citation>
    <scope>NUCLEOTIDE SEQUENCE</scope>
    <source>
        <strain evidence="4">1001283st1_A3_1001283B150304_161114</strain>
    </source>
</reference>
<keyword evidence="1" id="KW-1133">Transmembrane helix</keyword>